<protein>
    <recommendedName>
        <fullName evidence="4 5">dTDP-4-dehydrorhamnose 3,5-epimerase</fullName>
        <ecNumber evidence="3 5">5.1.3.13</ecNumber>
    </recommendedName>
    <alternativeName>
        <fullName evidence="5">Thymidine diphospho-4-keto-rhamnose 3,5-epimerase</fullName>
    </alternativeName>
</protein>
<proteinExistence type="inferred from homology"/>
<evidence type="ECO:0000256" key="1">
    <source>
        <dbReference type="ARBA" id="ARBA00001298"/>
    </source>
</evidence>
<dbReference type="InterPro" id="IPR014710">
    <property type="entry name" value="RmlC-like_jellyroll"/>
</dbReference>
<comment type="function">
    <text evidence="2 5">Catalyzes the epimerization of the C3' and C5'positions of dTDP-6-deoxy-D-xylo-4-hexulose, forming dTDP-6-deoxy-L-lyxo-4-hexulose.</text>
</comment>
<dbReference type="EMBL" id="JANKHG010000001">
    <property type="protein sequence ID" value="MCR2745190.1"/>
    <property type="molecule type" value="Genomic_DNA"/>
</dbReference>
<evidence type="ECO:0000313" key="6">
    <source>
        <dbReference type="EMBL" id="MCR2745190.1"/>
    </source>
</evidence>
<dbReference type="Gene3D" id="2.60.120.10">
    <property type="entry name" value="Jelly Rolls"/>
    <property type="match status" value="1"/>
</dbReference>
<comment type="catalytic activity">
    <reaction evidence="1 5">
        <text>dTDP-4-dehydro-6-deoxy-alpha-D-glucose = dTDP-4-dehydro-beta-L-rhamnose</text>
        <dbReference type="Rhea" id="RHEA:16969"/>
        <dbReference type="ChEBI" id="CHEBI:57649"/>
        <dbReference type="ChEBI" id="CHEBI:62830"/>
        <dbReference type="EC" id="5.1.3.13"/>
    </reaction>
</comment>
<evidence type="ECO:0000256" key="3">
    <source>
        <dbReference type="ARBA" id="ARBA00012098"/>
    </source>
</evidence>
<dbReference type="InterPro" id="IPR000888">
    <property type="entry name" value="RmlC-like"/>
</dbReference>
<comment type="caution">
    <text evidence="6">The sequence shown here is derived from an EMBL/GenBank/DDBJ whole genome shotgun (WGS) entry which is preliminary data.</text>
</comment>
<dbReference type="CDD" id="cd00438">
    <property type="entry name" value="cupin_RmlC"/>
    <property type="match status" value="1"/>
</dbReference>
<name>A0ABT1XD40_9BURK</name>
<evidence type="ECO:0000256" key="4">
    <source>
        <dbReference type="ARBA" id="ARBA00019595"/>
    </source>
</evidence>
<evidence type="ECO:0000256" key="2">
    <source>
        <dbReference type="ARBA" id="ARBA00001997"/>
    </source>
</evidence>
<dbReference type="PANTHER" id="PTHR21047:SF2">
    <property type="entry name" value="THYMIDINE DIPHOSPHO-4-KETO-RHAMNOSE 3,5-EPIMERASE"/>
    <property type="match status" value="1"/>
</dbReference>
<evidence type="ECO:0000256" key="5">
    <source>
        <dbReference type="RuleBase" id="RU364069"/>
    </source>
</evidence>
<accession>A0ABT1XD40</accession>
<comment type="pathway">
    <text evidence="5">Carbohydrate biosynthesis; dTDP-L-rhamnose biosynthesis.</text>
</comment>
<dbReference type="GO" id="GO:0008830">
    <property type="term" value="F:dTDP-4-dehydrorhamnose 3,5-epimerase activity"/>
    <property type="evidence" value="ECO:0007669"/>
    <property type="project" value="UniProtKB-EC"/>
</dbReference>
<sequence length="184" mass="20622">MKCNFTPLDGLLLLTPSVYTDARGHFFESFNAKTFRQVAGIQPEFVQTNESLSRQGVLRGLHWQKAPKAQGKLVRVVLGAVFDVAVDLRENSETFGQWYGCELSDENHAQLWIPPGFAHGFLTLSETAITSYQVTEHHSPDHEICMAWNDPVLNIDWPLRRAGVTQPVLSPKDAQGIAFTELDE</sequence>
<dbReference type="EC" id="5.1.3.13" evidence="3 5"/>
<organism evidence="6 7">
    <name type="scientific">Limnobacter parvus</name>
    <dbReference type="NCBI Taxonomy" id="2939690"/>
    <lineage>
        <taxon>Bacteria</taxon>
        <taxon>Pseudomonadati</taxon>
        <taxon>Pseudomonadota</taxon>
        <taxon>Betaproteobacteria</taxon>
        <taxon>Burkholderiales</taxon>
        <taxon>Burkholderiaceae</taxon>
        <taxon>Limnobacter</taxon>
    </lineage>
</organism>
<dbReference type="InterPro" id="IPR011051">
    <property type="entry name" value="RmlC_Cupin_sf"/>
</dbReference>
<keyword evidence="5 6" id="KW-0413">Isomerase</keyword>
<reference evidence="6" key="1">
    <citation type="submission" date="2022-07" db="EMBL/GenBank/DDBJ databases">
        <authorList>
            <person name="Xamxidin M."/>
        </authorList>
    </citation>
    <scope>NUCLEOTIDE SEQUENCE</scope>
    <source>
        <strain evidence="6">YS8-69</strain>
    </source>
</reference>
<dbReference type="NCBIfam" id="TIGR01221">
    <property type="entry name" value="rmlC"/>
    <property type="match status" value="1"/>
</dbReference>
<gene>
    <name evidence="6" type="primary">rfbC</name>
    <name evidence="6" type="ORF">NSP04_00840</name>
</gene>
<dbReference type="PANTHER" id="PTHR21047">
    <property type="entry name" value="DTDP-6-DEOXY-D-GLUCOSE-3,5 EPIMERASE"/>
    <property type="match status" value="1"/>
</dbReference>
<dbReference type="Pfam" id="PF00908">
    <property type="entry name" value="dTDP_sugar_isom"/>
    <property type="match status" value="1"/>
</dbReference>
<dbReference type="Proteomes" id="UP001165267">
    <property type="component" value="Unassembled WGS sequence"/>
</dbReference>
<evidence type="ECO:0000313" key="7">
    <source>
        <dbReference type="Proteomes" id="UP001165267"/>
    </source>
</evidence>
<dbReference type="RefSeq" id="WP_257510441.1">
    <property type="nucleotide sequence ID" value="NZ_JANKHG010000001.1"/>
</dbReference>
<comment type="similarity">
    <text evidence="5">Belongs to the dTDP-4-dehydrorhamnose 3,5-epimerase family.</text>
</comment>
<dbReference type="SUPFAM" id="SSF51182">
    <property type="entry name" value="RmlC-like cupins"/>
    <property type="match status" value="1"/>
</dbReference>
<keyword evidence="7" id="KW-1185">Reference proteome</keyword>
<comment type="subunit">
    <text evidence="5">Homodimer.</text>
</comment>